<name>A0A1S2L535_9BACI</name>
<evidence type="ECO:0000313" key="2">
    <source>
        <dbReference type="EMBL" id="OIJ07592.1"/>
    </source>
</evidence>
<dbReference type="GO" id="GO:0016747">
    <property type="term" value="F:acyltransferase activity, transferring groups other than amino-acyl groups"/>
    <property type="evidence" value="ECO:0007669"/>
    <property type="project" value="InterPro"/>
</dbReference>
<reference evidence="3" key="4">
    <citation type="submission" date="2020-10" db="EMBL/GenBank/DDBJ databases">
        <authorList>
            <person name="Bassil N.M."/>
            <person name="Lloyd J.R."/>
        </authorList>
    </citation>
    <scope>NUCLEOTIDE SEQUENCE</scope>
    <source>
        <strain evidence="3">NB2006</strain>
    </source>
</reference>
<dbReference type="EMBL" id="CP063356">
    <property type="protein sequence ID" value="QOY35398.1"/>
    <property type="molecule type" value="Genomic_DNA"/>
</dbReference>
<dbReference type="EMBL" id="LQXD01000167">
    <property type="protein sequence ID" value="OIJ07592.1"/>
    <property type="molecule type" value="Genomic_DNA"/>
</dbReference>
<keyword evidence="4" id="KW-1185">Reference proteome</keyword>
<dbReference type="AlphaFoldDB" id="A0A1S2L535"/>
<dbReference type="RefSeq" id="WP_071318724.1">
    <property type="nucleotide sequence ID" value="NZ_CP063356.2"/>
</dbReference>
<evidence type="ECO:0000259" key="1">
    <source>
        <dbReference type="Pfam" id="PF13302"/>
    </source>
</evidence>
<feature type="domain" description="N-acetyltransferase" evidence="1">
    <location>
        <begin position="1"/>
        <end position="39"/>
    </location>
</feature>
<dbReference type="InterPro" id="IPR016181">
    <property type="entry name" value="Acyl_CoA_acyltransferase"/>
</dbReference>
<gene>
    <name evidence="3" type="ORF">AWH56_022350</name>
    <name evidence="2" type="ORF">AWH56_19985</name>
</gene>
<accession>A0A1S2L535</accession>
<dbReference type="KEGG" id="aia:AWH56_022350"/>
<reference evidence="3 4" key="2">
    <citation type="journal article" date="2017" name="Genome Announc.">
        <title>Draft Genome Sequences of Four Alkaliphilic Bacteria Belonging to the Anaerobacillus Genus.</title>
        <authorList>
            <person name="Bassil N.M."/>
            <person name="Lloyd J.R."/>
        </authorList>
    </citation>
    <scope>NUCLEOTIDE SEQUENCE [LARGE SCALE GENOMIC DNA]</scope>
    <source>
        <strain evidence="3 4">NB2006</strain>
    </source>
</reference>
<dbReference type="Gene3D" id="3.40.630.30">
    <property type="match status" value="1"/>
</dbReference>
<dbReference type="Proteomes" id="UP000180175">
    <property type="component" value="Chromosome"/>
</dbReference>
<keyword evidence="3" id="KW-0808">Transferase</keyword>
<reference evidence="3 4" key="3">
    <citation type="journal article" date="2019" name="Int. J. Syst. Evol. Microbiol.">
        <title>Anaerobacillus isosaccharinicus sp. nov., an alkaliphilic bacterium which degrades isosaccharinic acid.</title>
        <authorList>
            <person name="Bassil N.M."/>
            <person name="Lloyd J.R."/>
        </authorList>
    </citation>
    <scope>NUCLEOTIDE SEQUENCE [LARGE SCALE GENOMIC DNA]</scope>
    <source>
        <strain evidence="3 4">NB2006</strain>
    </source>
</reference>
<dbReference type="InterPro" id="IPR000182">
    <property type="entry name" value="GNAT_dom"/>
</dbReference>
<proteinExistence type="predicted"/>
<evidence type="ECO:0000313" key="3">
    <source>
        <dbReference type="EMBL" id="QOY35398.1"/>
    </source>
</evidence>
<dbReference type="SUPFAM" id="SSF55729">
    <property type="entry name" value="Acyl-CoA N-acyltransferases (Nat)"/>
    <property type="match status" value="1"/>
</dbReference>
<sequence length="65" mass="7547">MTEALKAMICFGFEDSNLNRIEAFVKPGNEAYAVILEKMDLFEKGCYERGIFLKAVSRWYCIWDA</sequence>
<protein>
    <submittedName>
        <fullName evidence="3">GNAT family N-acetyltransferase</fullName>
    </submittedName>
</protein>
<evidence type="ECO:0000313" key="4">
    <source>
        <dbReference type="Proteomes" id="UP000180175"/>
    </source>
</evidence>
<reference evidence="2 4" key="1">
    <citation type="submission" date="2016-10" db="EMBL/GenBank/DDBJ databases">
        <title>Draft genome sequences of four alkaliphilic bacteria belonging to the Anaerobacillus genus.</title>
        <authorList>
            <person name="Bassil N.M."/>
            <person name="Lloyd J.R."/>
        </authorList>
    </citation>
    <scope>NUCLEOTIDE SEQUENCE [LARGE SCALE GENOMIC DNA]</scope>
    <source>
        <strain evidence="2 4">NB2006</strain>
    </source>
</reference>
<organism evidence="2 4">
    <name type="scientific">Anaerobacillus isosaccharinicus</name>
    <dbReference type="NCBI Taxonomy" id="1532552"/>
    <lineage>
        <taxon>Bacteria</taxon>
        <taxon>Bacillati</taxon>
        <taxon>Bacillota</taxon>
        <taxon>Bacilli</taxon>
        <taxon>Bacillales</taxon>
        <taxon>Bacillaceae</taxon>
        <taxon>Anaerobacillus</taxon>
    </lineage>
</organism>
<dbReference type="Pfam" id="PF13302">
    <property type="entry name" value="Acetyltransf_3"/>
    <property type="match status" value="1"/>
</dbReference>